<comment type="caution">
    <text evidence="3">The sequence shown here is derived from an EMBL/GenBank/DDBJ whole genome shotgun (WGS) entry which is preliminary data.</text>
</comment>
<proteinExistence type="predicted"/>
<organism evidence="3 4">
    <name type="scientific">Hymenobacter cyanobacteriorum</name>
    <dbReference type="NCBI Taxonomy" id="2926463"/>
    <lineage>
        <taxon>Bacteria</taxon>
        <taxon>Pseudomonadati</taxon>
        <taxon>Bacteroidota</taxon>
        <taxon>Cytophagia</taxon>
        <taxon>Cytophagales</taxon>
        <taxon>Hymenobacteraceae</taxon>
        <taxon>Hymenobacter</taxon>
    </lineage>
</organism>
<evidence type="ECO:0000313" key="4">
    <source>
        <dbReference type="Proteomes" id="UP001139193"/>
    </source>
</evidence>
<evidence type="ECO:0000256" key="2">
    <source>
        <dbReference type="SAM" id="SignalP"/>
    </source>
</evidence>
<evidence type="ECO:0000256" key="1">
    <source>
        <dbReference type="SAM" id="MobiDB-lite"/>
    </source>
</evidence>
<feature type="signal peptide" evidence="2">
    <location>
        <begin position="1"/>
        <end position="22"/>
    </location>
</feature>
<accession>A0A9X1VL07</accession>
<evidence type="ECO:0000313" key="3">
    <source>
        <dbReference type="EMBL" id="MCI1188051.1"/>
    </source>
</evidence>
<name>A0A9X1VL07_9BACT</name>
<feature type="chain" id="PRO_5040786699" description="Pentapeptide MXKDX repeat protein" evidence="2">
    <location>
        <begin position="23"/>
        <end position="76"/>
    </location>
</feature>
<feature type="region of interest" description="Disordered" evidence="1">
    <location>
        <begin position="39"/>
        <end position="76"/>
    </location>
</feature>
<dbReference type="AlphaFoldDB" id="A0A9X1VL07"/>
<dbReference type="RefSeq" id="WP_241936318.1">
    <property type="nucleotide sequence ID" value="NZ_JALBGC010000003.1"/>
</dbReference>
<feature type="compositionally biased region" description="Basic and acidic residues" evidence="1">
    <location>
        <begin position="60"/>
        <end position="76"/>
    </location>
</feature>
<sequence length="76" mass="8411">MNNLLKLASAAALSLTFIAAHAQQGDGKMMKKDEKTDAKMMKKTGKMANDKSMKKSGKMMKHDAKMDAKMESKDKM</sequence>
<gene>
    <name evidence="3" type="ORF">MON38_11525</name>
</gene>
<dbReference type="EMBL" id="JALBGC010000003">
    <property type="protein sequence ID" value="MCI1188051.1"/>
    <property type="molecule type" value="Genomic_DNA"/>
</dbReference>
<dbReference type="Proteomes" id="UP001139193">
    <property type="component" value="Unassembled WGS sequence"/>
</dbReference>
<reference evidence="3" key="1">
    <citation type="submission" date="2022-03" db="EMBL/GenBank/DDBJ databases">
        <title>Bacterial whole genome sequence for Hymenobacter sp. DH14.</title>
        <authorList>
            <person name="Le V."/>
        </authorList>
    </citation>
    <scope>NUCLEOTIDE SEQUENCE</scope>
    <source>
        <strain evidence="3">DH14</strain>
    </source>
</reference>
<keyword evidence="4" id="KW-1185">Reference proteome</keyword>
<keyword evidence="2" id="KW-0732">Signal</keyword>
<evidence type="ECO:0008006" key="5">
    <source>
        <dbReference type="Google" id="ProtNLM"/>
    </source>
</evidence>
<protein>
    <recommendedName>
        <fullName evidence="5">Pentapeptide MXKDX repeat protein</fullName>
    </recommendedName>
</protein>